<comment type="caution">
    <text evidence="2">The sequence shown here is derived from an EMBL/GenBank/DDBJ whole genome shotgun (WGS) entry which is preliminary data.</text>
</comment>
<sequence>MNSQYVLPGSTTHHPSPLMPPCLGRINQYARLVACYQRFPQYELTNLLTQAHQAYQKALMLAQQMQTSLRKSQVFWHVKEPPPQREQQHETELHRSQTP</sequence>
<protein>
    <submittedName>
        <fullName evidence="2">Uncharacterized protein</fullName>
    </submittedName>
</protein>
<dbReference type="RefSeq" id="WP_111326463.1">
    <property type="nucleotide sequence ID" value="NZ_BIFX01000001.1"/>
</dbReference>
<reference evidence="2 3" key="1">
    <citation type="submission" date="2018-06" db="EMBL/GenBank/DDBJ databases">
        <title>Genomic Encyclopedia of Archaeal and Bacterial Type Strains, Phase II (KMG-II): from individual species to whole genera.</title>
        <authorList>
            <person name="Goeker M."/>
        </authorList>
    </citation>
    <scope>NUCLEOTIDE SEQUENCE [LARGE SCALE GENOMIC DNA]</scope>
    <source>
        <strain evidence="2 3">ATCC BAA-1881</strain>
    </source>
</reference>
<dbReference type="Proteomes" id="UP000248806">
    <property type="component" value="Unassembled WGS sequence"/>
</dbReference>
<accession>A0A326TTT7</accession>
<proteinExistence type="predicted"/>
<gene>
    <name evidence="2" type="ORF">EI42_06157</name>
</gene>
<organism evidence="2 3">
    <name type="scientific">Thermosporothrix hazakensis</name>
    <dbReference type="NCBI Taxonomy" id="644383"/>
    <lineage>
        <taxon>Bacteria</taxon>
        <taxon>Bacillati</taxon>
        <taxon>Chloroflexota</taxon>
        <taxon>Ktedonobacteria</taxon>
        <taxon>Ktedonobacterales</taxon>
        <taxon>Thermosporotrichaceae</taxon>
        <taxon>Thermosporothrix</taxon>
    </lineage>
</organism>
<evidence type="ECO:0000313" key="2">
    <source>
        <dbReference type="EMBL" id="PZW19219.1"/>
    </source>
</evidence>
<keyword evidence="3" id="KW-1185">Reference proteome</keyword>
<name>A0A326TTT7_THEHA</name>
<evidence type="ECO:0000313" key="3">
    <source>
        <dbReference type="Proteomes" id="UP000248806"/>
    </source>
</evidence>
<feature type="region of interest" description="Disordered" evidence="1">
    <location>
        <begin position="78"/>
        <end position="99"/>
    </location>
</feature>
<dbReference type="EMBL" id="QKUF01000050">
    <property type="protein sequence ID" value="PZW19219.1"/>
    <property type="molecule type" value="Genomic_DNA"/>
</dbReference>
<dbReference type="AlphaFoldDB" id="A0A326TTT7"/>
<evidence type="ECO:0000256" key="1">
    <source>
        <dbReference type="SAM" id="MobiDB-lite"/>
    </source>
</evidence>